<evidence type="ECO:0000313" key="1">
    <source>
        <dbReference type="EMBL" id="STO21317.1"/>
    </source>
</evidence>
<dbReference type="AlphaFoldDB" id="A0A377G926"/>
<dbReference type="Proteomes" id="UP000254554">
    <property type="component" value="Unassembled WGS sequence"/>
</dbReference>
<sequence>MMEVVRAILYRAFIRWCLDCILKERKAKVQVVCIDLISSYTSGPMTSDALATSSE</sequence>
<proteinExistence type="predicted"/>
<name>A0A377G926_9GAMM</name>
<gene>
    <name evidence="1" type="ORF">NCTC11370_01382</name>
</gene>
<protein>
    <submittedName>
        <fullName evidence="1">Uncharacterized protein</fullName>
    </submittedName>
</protein>
<accession>A0A377G926</accession>
<reference evidence="1 2" key="1">
    <citation type="submission" date="2018-06" db="EMBL/GenBank/DDBJ databases">
        <authorList>
            <consortium name="Pathogen Informatics"/>
            <person name="Doyle S."/>
        </authorList>
    </citation>
    <scope>NUCLEOTIDE SEQUENCE [LARGE SCALE GENOMIC DNA]</scope>
    <source>
        <strain evidence="1 2">NCTC11370</strain>
    </source>
</reference>
<organism evidence="1 2">
    <name type="scientific">Fluoribacter dumoffii</name>
    <dbReference type="NCBI Taxonomy" id="463"/>
    <lineage>
        <taxon>Bacteria</taxon>
        <taxon>Pseudomonadati</taxon>
        <taxon>Pseudomonadota</taxon>
        <taxon>Gammaproteobacteria</taxon>
        <taxon>Legionellales</taxon>
        <taxon>Legionellaceae</taxon>
        <taxon>Fluoribacter</taxon>
    </lineage>
</organism>
<dbReference type="EMBL" id="UGGT01000001">
    <property type="protein sequence ID" value="STO21317.1"/>
    <property type="molecule type" value="Genomic_DNA"/>
</dbReference>
<keyword evidence="2" id="KW-1185">Reference proteome</keyword>
<evidence type="ECO:0000313" key="2">
    <source>
        <dbReference type="Proteomes" id="UP000254554"/>
    </source>
</evidence>